<reference evidence="2 3" key="1">
    <citation type="submission" date="2020-05" db="EMBL/GenBank/DDBJ databases">
        <title>Genome Sequencing of Type Strains.</title>
        <authorList>
            <person name="Lemaire J.F."/>
            <person name="Inderbitzin P."/>
            <person name="Gregorio O.A."/>
            <person name="Collins S.B."/>
            <person name="Wespe N."/>
            <person name="Knight-Connoni V."/>
        </authorList>
    </citation>
    <scope>NUCLEOTIDE SEQUENCE [LARGE SCALE GENOMIC DNA]</scope>
    <source>
        <strain evidence="2 3">LMG 21957</strain>
    </source>
</reference>
<keyword evidence="2" id="KW-0808">Transferase</keyword>
<organism evidence="2 3">
    <name type="scientific">Paenibacillus xylanilyticus</name>
    <dbReference type="NCBI Taxonomy" id="248903"/>
    <lineage>
        <taxon>Bacteria</taxon>
        <taxon>Bacillati</taxon>
        <taxon>Bacillota</taxon>
        <taxon>Bacilli</taxon>
        <taxon>Bacillales</taxon>
        <taxon>Paenibacillaceae</taxon>
        <taxon>Paenibacillus</taxon>
    </lineage>
</organism>
<dbReference type="AlphaFoldDB" id="A0A7Y6BXI4"/>
<dbReference type="GO" id="GO:0016740">
    <property type="term" value="F:transferase activity"/>
    <property type="evidence" value="ECO:0007669"/>
    <property type="project" value="UniProtKB-KW"/>
</dbReference>
<dbReference type="Pfam" id="PF13524">
    <property type="entry name" value="Glyco_trans_1_2"/>
    <property type="match status" value="1"/>
</dbReference>
<name>A0A7Y6BXI4_9BACL</name>
<protein>
    <submittedName>
        <fullName evidence="2">Glycosyltransferase</fullName>
    </submittedName>
</protein>
<evidence type="ECO:0000313" key="2">
    <source>
        <dbReference type="EMBL" id="NUU76755.1"/>
    </source>
</evidence>
<dbReference type="Proteomes" id="UP000526125">
    <property type="component" value="Unassembled WGS sequence"/>
</dbReference>
<gene>
    <name evidence="2" type="ORF">HP552_16135</name>
</gene>
<dbReference type="InterPro" id="IPR055259">
    <property type="entry name" value="YkvP/CgeB_Glyco_trans-like"/>
</dbReference>
<accession>A0A7Y6BXI4</accession>
<proteinExistence type="predicted"/>
<dbReference type="EMBL" id="JABMCB010000187">
    <property type="protein sequence ID" value="NUU76755.1"/>
    <property type="molecule type" value="Genomic_DNA"/>
</dbReference>
<sequence>MQVKSQKNKLSVQHPNQRLLRQMNATLNRKLKSIQHHLTIQQTDLQQHLMKILQDGHRPPKVDPPKVVYKQLNVLLITPCMDREISSMSVLLEQSLRHLVKNIYEIKTIQPIETYLDASNTDLILLLGGEEALPEENIEALRASPIKKAIWLSDPSGVKHLESVISLFDYVFTQDAANIPSYQRMGNALCYEVPFPPNPNVFYPQTARKHHESDVYIIGDAQPGSCLFEFANHALLSGKKVRVEGKGWKRRNGAFIPVQAHEDREWLYNGAKIVIQDNSSIRSMLEVAACGTFQLISISSTVDPDTDVFQSYNSLEQLVEKFDYYWNQVEQRRLAASRAMAYVKYNHSYFQKSLQLLDRIFR</sequence>
<comment type="caution">
    <text evidence="2">The sequence shown here is derived from an EMBL/GenBank/DDBJ whole genome shotgun (WGS) entry which is preliminary data.</text>
</comment>
<evidence type="ECO:0000259" key="1">
    <source>
        <dbReference type="Pfam" id="PF13524"/>
    </source>
</evidence>
<dbReference type="RefSeq" id="WP_175396451.1">
    <property type="nucleotide sequence ID" value="NZ_JABMCB010000187.1"/>
</dbReference>
<feature type="domain" description="Spore protein YkvP/CgeB glycosyl transferase-like" evidence="1">
    <location>
        <begin position="236"/>
        <end position="357"/>
    </location>
</feature>
<keyword evidence="3" id="KW-1185">Reference proteome</keyword>
<evidence type="ECO:0000313" key="3">
    <source>
        <dbReference type="Proteomes" id="UP000526125"/>
    </source>
</evidence>